<protein>
    <submittedName>
        <fullName evidence="2">PQQ-binding-like beta-propeller repeat protein</fullName>
    </submittedName>
</protein>
<gene>
    <name evidence="2" type="ORF">EGH21_20550</name>
</gene>
<reference evidence="2 3" key="1">
    <citation type="submission" date="2021-06" db="EMBL/GenBank/DDBJ databases">
        <title>Halomicroarcula sp. a new haloarchaeum isolated from saline soil.</title>
        <authorList>
            <person name="Duran-Viseras A."/>
            <person name="Sanchez-Porro C."/>
            <person name="Ventosa A."/>
        </authorList>
    </citation>
    <scope>NUCLEOTIDE SEQUENCE [LARGE SCALE GENOMIC DNA]</scope>
    <source>
        <strain evidence="2 3">F13</strain>
    </source>
</reference>
<proteinExistence type="predicted"/>
<dbReference type="Gene3D" id="2.40.128.630">
    <property type="match status" value="1"/>
</dbReference>
<comment type="caution">
    <text evidence="2">The sequence shown here is derived from an EMBL/GenBank/DDBJ whole genome shotgun (WGS) entry which is preliminary data.</text>
</comment>
<accession>A0AAW4PVR3</accession>
<dbReference type="EMBL" id="RKLR01000013">
    <property type="protein sequence ID" value="MBX0325421.1"/>
    <property type="molecule type" value="Genomic_DNA"/>
</dbReference>
<dbReference type="Pfam" id="PF13360">
    <property type="entry name" value="PQQ_2"/>
    <property type="match status" value="2"/>
</dbReference>
<dbReference type="SUPFAM" id="SSF50998">
    <property type="entry name" value="Quinoprotein alcohol dehydrogenase-like"/>
    <property type="match status" value="1"/>
</dbReference>
<dbReference type="InterPro" id="IPR015943">
    <property type="entry name" value="WD40/YVTN_repeat-like_dom_sf"/>
</dbReference>
<organism evidence="2 3">
    <name type="scientific">Haloarcula rubra</name>
    <dbReference type="NCBI Taxonomy" id="2487747"/>
    <lineage>
        <taxon>Archaea</taxon>
        <taxon>Methanobacteriati</taxon>
        <taxon>Methanobacteriota</taxon>
        <taxon>Stenosarchaea group</taxon>
        <taxon>Halobacteria</taxon>
        <taxon>Halobacteriales</taxon>
        <taxon>Haloarculaceae</taxon>
        <taxon>Haloarcula</taxon>
    </lineage>
</organism>
<dbReference type="InterPro" id="IPR011047">
    <property type="entry name" value="Quinoprotein_ADH-like_sf"/>
</dbReference>
<dbReference type="PANTHER" id="PTHR34512:SF30">
    <property type="entry name" value="OUTER MEMBRANE PROTEIN ASSEMBLY FACTOR BAMB"/>
    <property type="match status" value="1"/>
</dbReference>
<keyword evidence="3" id="KW-1185">Reference proteome</keyword>
<evidence type="ECO:0000313" key="3">
    <source>
        <dbReference type="Proteomes" id="UP001430377"/>
    </source>
</evidence>
<dbReference type="AlphaFoldDB" id="A0AAW4PVR3"/>
<feature type="domain" description="Pyrrolo-quinoline quinone repeat" evidence="1">
    <location>
        <begin position="3"/>
        <end position="85"/>
    </location>
</feature>
<name>A0AAW4PVR3_9EURY</name>
<sequence length="310" mass="33677">MSAVSPADGAVEWTAETAPVFALPAISASTVYAPGHDGTLYALSRSDGSTTWTFEAGTGVTTVPLAATAQNRIVVGAGESDGKTVGSVGNSEFDPTYLYVLDTDGTEIWSVETANGDPVSATAIHEDRLYLRTHNRIEAHSLSDGSRAWRVGPHDVQWDDISHTPYRAKRMFADTDGVYVPTQDGVTALAPDGTRRWRFEPFDSPRRYQYEPGTLYVAAEDNAVYALDTTDGSQRWRTQLDGAVNVLLRDRETLWTGTEAATLGQLRPDDGTQLFSHAVANAVEAGDALSATQFVCLTDRRVMTFDIQYD</sequence>
<evidence type="ECO:0000313" key="2">
    <source>
        <dbReference type="EMBL" id="MBX0325421.1"/>
    </source>
</evidence>
<evidence type="ECO:0000259" key="1">
    <source>
        <dbReference type="Pfam" id="PF13360"/>
    </source>
</evidence>
<dbReference type="InterPro" id="IPR018391">
    <property type="entry name" value="PQQ_b-propeller_rpt"/>
</dbReference>
<dbReference type="Proteomes" id="UP001430377">
    <property type="component" value="Unassembled WGS sequence"/>
</dbReference>
<dbReference type="SMART" id="SM00564">
    <property type="entry name" value="PQQ"/>
    <property type="match status" value="5"/>
</dbReference>
<dbReference type="PANTHER" id="PTHR34512">
    <property type="entry name" value="CELL SURFACE PROTEIN"/>
    <property type="match status" value="1"/>
</dbReference>
<dbReference type="InterPro" id="IPR002372">
    <property type="entry name" value="PQQ_rpt_dom"/>
</dbReference>
<feature type="domain" description="Pyrrolo-quinoline quinone repeat" evidence="1">
    <location>
        <begin position="185"/>
        <end position="282"/>
    </location>
</feature>
<dbReference type="Gene3D" id="2.130.10.10">
    <property type="entry name" value="YVTN repeat-like/Quinoprotein amine dehydrogenase"/>
    <property type="match status" value="1"/>
</dbReference>